<accession>A0A369T7Y4</accession>
<evidence type="ECO:0000313" key="2">
    <source>
        <dbReference type="Proteomes" id="UP000253941"/>
    </source>
</evidence>
<name>A0A369T7Y4_9PROT</name>
<proteinExistence type="predicted"/>
<dbReference type="Pfam" id="PF12915">
    <property type="entry name" value="DUF3833"/>
    <property type="match status" value="1"/>
</dbReference>
<gene>
    <name evidence="1" type="ORF">DRB17_12975</name>
</gene>
<reference evidence="1 2" key="1">
    <citation type="submission" date="2018-07" db="EMBL/GenBank/DDBJ databases">
        <title>Venubactetium sediminum gen. nov., sp. nov., isolated from a marine solar saltern.</title>
        <authorList>
            <person name="Wang S."/>
        </authorList>
    </citation>
    <scope>NUCLEOTIDE SEQUENCE [LARGE SCALE GENOMIC DNA]</scope>
    <source>
        <strain evidence="1 2">WD2A32</strain>
    </source>
</reference>
<dbReference type="EMBL" id="QPMH01000012">
    <property type="protein sequence ID" value="RDD61388.1"/>
    <property type="molecule type" value="Genomic_DNA"/>
</dbReference>
<dbReference type="AlphaFoldDB" id="A0A369T7Y4"/>
<dbReference type="Proteomes" id="UP000253941">
    <property type="component" value="Unassembled WGS sequence"/>
</dbReference>
<protein>
    <submittedName>
        <fullName evidence="1">DUF3833 domain-containing protein</fullName>
    </submittedName>
</protein>
<sequence length="177" mass="20437">MRVEDFAGTSPPMALEDFFAGQSRAWGIFQDRFGRLRQQFAVNIDGEWNARSRTLTLREDFTYHGGEQERRVWTIEKLDEHHYSGCADDIVGTAFGAAFGNALRLSYRMRVKIGGKDWTLDFDDWMFRQGRDVVINRATVRKWGLVLGTATIFFRKAIERDDDLGWMNPEFQVAAAE</sequence>
<dbReference type="InterPro" id="IPR024409">
    <property type="entry name" value="DUF3833"/>
</dbReference>
<comment type="caution">
    <text evidence="1">The sequence shown here is derived from an EMBL/GenBank/DDBJ whole genome shotgun (WGS) entry which is preliminary data.</text>
</comment>
<keyword evidence="2" id="KW-1185">Reference proteome</keyword>
<dbReference type="RefSeq" id="WP_114582640.1">
    <property type="nucleotide sequence ID" value="NZ_QPMH01000012.1"/>
</dbReference>
<evidence type="ECO:0000313" key="1">
    <source>
        <dbReference type="EMBL" id="RDD61388.1"/>
    </source>
</evidence>
<organism evidence="1 2">
    <name type="scientific">Ferruginivarius sediminum</name>
    <dbReference type="NCBI Taxonomy" id="2661937"/>
    <lineage>
        <taxon>Bacteria</taxon>
        <taxon>Pseudomonadati</taxon>
        <taxon>Pseudomonadota</taxon>
        <taxon>Alphaproteobacteria</taxon>
        <taxon>Rhodospirillales</taxon>
        <taxon>Rhodospirillaceae</taxon>
        <taxon>Ferruginivarius</taxon>
    </lineage>
</organism>